<organism evidence="5 6">
    <name type="scientific">Mesotoga infera</name>
    <dbReference type="NCBI Taxonomy" id="1236046"/>
    <lineage>
        <taxon>Bacteria</taxon>
        <taxon>Thermotogati</taxon>
        <taxon>Thermotogota</taxon>
        <taxon>Thermotogae</taxon>
        <taxon>Kosmotogales</taxon>
        <taxon>Kosmotogaceae</taxon>
        <taxon>Mesotoga</taxon>
    </lineage>
</organism>
<name>A0A7Z7LFK3_9BACT</name>
<dbReference type="KEGG" id="minf:MESINF_1615"/>
<dbReference type="GO" id="GO:0015833">
    <property type="term" value="P:peptide transport"/>
    <property type="evidence" value="ECO:0007669"/>
    <property type="project" value="InterPro"/>
</dbReference>
<dbReference type="NCBIfam" id="TIGR01727">
    <property type="entry name" value="oligo_HPY"/>
    <property type="match status" value="1"/>
</dbReference>
<keyword evidence="6" id="KW-1185">Reference proteome</keyword>
<dbReference type="GO" id="GO:0016887">
    <property type="term" value="F:ATP hydrolysis activity"/>
    <property type="evidence" value="ECO:0007669"/>
    <property type="project" value="InterPro"/>
</dbReference>
<dbReference type="PANTHER" id="PTHR43776">
    <property type="entry name" value="TRANSPORT ATP-BINDING PROTEIN"/>
    <property type="match status" value="1"/>
</dbReference>
<dbReference type="Gene3D" id="3.40.50.300">
    <property type="entry name" value="P-loop containing nucleotide triphosphate hydrolases"/>
    <property type="match status" value="1"/>
</dbReference>
<dbReference type="RefSeq" id="WP_169699253.1">
    <property type="nucleotide sequence ID" value="NZ_LS974202.1"/>
</dbReference>
<dbReference type="CDD" id="cd03257">
    <property type="entry name" value="ABC_NikE_OppD_transporters"/>
    <property type="match status" value="1"/>
</dbReference>
<reference evidence="5 6" key="1">
    <citation type="submission" date="2017-01" db="EMBL/GenBank/DDBJ databases">
        <authorList>
            <person name="Erauso G."/>
        </authorList>
    </citation>
    <scope>NUCLEOTIDE SEQUENCE [LARGE SCALE GENOMIC DNA]</scope>
    <source>
        <strain evidence="5">MESINF1</strain>
    </source>
</reference>
<dbReference type="Proteomes" id="UP000250796">
    <property type="component" value="Chromosome MESINF"/>
</dbReference>
<sequence>MSDIILEVRDLVKHYPLRRTKLLESPARVRALNGVSFSIARGESFGLVGESGCGKTTAGHTIIKLLEPTGGKMFFEGEDITTIKGERLKYLRRKIQIIFQDTAGSLNPKKTVKWILSEPLRSQGVRSRSEIERTIRESLGLVDLDESFLDRYPHELSGGQKQRIGILSALILNPEFIIADEPVSALDVSIQAQILNLMKNLQKRLSLTYLFISHDLGVVHFFCDRIAVMYLGEIVEMAEATDLYANPCHPYTQSLFSAIPGASTTGQRIILQGDAPDPTNPPQGCPFHPRCFKRMEICTHTRPKTVEISRGHSICCHLYP</sequence>
<dbReference type="InterPro" id="IPR017871">
    <property type="entry name" value="ABC_transporter-like_CS"/>
</dbReference>
<dbReference type="InterPro" id="IPR027417">
    <property type="entry name" value="P-loop_NTPase"/>
</dbReference>
<evidence type="ECO:0000256" key="1">
    <source>
        <dbReference type="ARBA" id="ARBA00022448"/>
    </source>
</evidence>
<dbReference type="Pfam" id="PF08352">
    <property type="entry name" value="oligo_HPY"/>
    <property type="match status" value="1"/>
</dbReference>
<evidence type="ECO:0000313" key="6">
    <source>
        <dbReference type="Proteomes" id="UP000250796"/>
    </source>
</evidence>
<dbReference type="InterPro" id="IPR003593">
    <property type="entry name" value="AAA+_ATPase"/>
</dbReference>
<keyword evidence="3 5" id="KW-0067">ATP-binding</keyword>
<feature type="domain" description="ABC transporter" evidence="4">
    <location>
        <begin position="6"/>
        <end position="256"/>
    </location>
</feature>
<evidence type="ECO:0000259" key="4">
    <source>
        <dbReference type="PROSITE" id="PS50893"/>
    </source>
</evidence>
<keyword evidence="2" id="KW-0547">Nucleotide-binding</keyword>
<gene>
    <name evidence="5" type="primary">dppF</name>
    <name evidence="5" type="ORF">MESINF_1615</name>
</gene>
<proteinExistence type="predicted"/>
<dbReference type="EMBL" id="LS974202">
    <property type="protein sequence ID" value="SSC13059.1"/>
    <property type="molecule type" value="Genomic_DNA"/>
</dbReference>
<keyword evidence="1" id="KW-0813">Transport</keyword>
<evidence type="ECO:0000256" key="3">
    <source>
        <dbReference type="ARBA" id="ARBA00022840"/>
    </source>
</evidence>
<dbReference type="InterPro" id="IPR013563">
    <property type="entry name" value="Oligopep_ABC_C"/>
</dbReference>
<evidence type="ECO:0000313" key="5">
    <source>
        <dbReference type="EMBL" id="SSC13059.1"/>
    </source>
</evidence>
<dbReference type="PROSITE" id="PS00211">
    <property type="entry name" value="ABC_TRANSPORTER_1"/>
    <property type="match status" value="1"/>
</dbReference>
<protein>
    <submittedName>
        <fullName evidence="5">Dipeptide transporter ATP-binding component of ABC superfamily</fullName>
    </submittedName>
</protein>
<accession>A0A7Z7LFK3</accession>
<dbReference type="InterPro" id="IPR050319">
    <property type="entry name" value="ABC_transp_ATP-bind"/>
</dbReference>
<dbReference type="GO" id="GO:0005524">
    <property type="term" value="F:ATP binding"/>
    <property type="evidence" value="ECO:0007669"/>
    <property type="project" value="UniProtKB-KW"/>
</dbReference>
<dbReference type="InterPro" id="IPR003439">
    <property type="entry name" value="ABC_transporter-like_ATP-bd"/>
</dbReference>
<dbReference type="SUPFAM" id="SSF52540">
    <property type="entry name" value="P-loop containing nucleoside triphosphate hydrolases"/>
    <property type="match status" value="1"/>
</dbReference>
<dbReference type="PROSITE" id="PS50893">
    <property type="entry name" value="ABC_TRANSPORTER_2"/>
    <property type="match status" value="1"/>
</dbReference>
<dbReference type="AlphaFoldDB" id="A0A7Z7LFK3"/>
<dbReference type="FunFam" id="3.40.50.300:FF:000016">
    <property type="entry name" value="Oligopeptide ABC transporter ATP-binding component"/>
    <property type="match status" value="1"/>
</dbReference>
<dbReference type="Pfam" id="PF00005">
    <property type="entry name" value="ABC_tran"/>
    <property type="match status" value="1"/>
</dbReference>
<dbReference type="GO" id="GO:0055085">
    <property type="term" value="P:transmembrane transport"/>
    <property type="evidence" value="ECO:0007669"/>
    <property type="project" value="UniProtKB-ARBA"/>
</dbReference>
<evidence type="ECO:0000256" key="2">
    <source>
        <dbReference type="ARBA" id="ARBA00022741"/>
    </source>
</evidence>
<dbReference type="SMART" id="SM00382">
    <property type="entry name" value="AAA"/>
    <property type="match status" value="1"/>
</dbReference>